<dbReference type="KEGG" id="ccot:CCAX7_30500"/>
<gene>
    <name evidence="1" type="ORF">CCAX7_30500</name>
</gene>
<dbReference type="InterPro" id="IPR041916">
    <property type="entry name" value="Anti_sigma_zinc_sf"/>
</dbReference>
<accession>A0A402CSR4</accession>
<reference evidence="1 2" key="1">
    <citation type="journal article" date="2019" name="Int. J. Syst. Evol. Microbiol.">
        <title>Capsulimonas corticalis gen. nov., sp. nov., an aerobic capsulated bacterium, of a novel bacterial order, Capsulimonadales ord. nov., of the class Armatimonadia of the phylum Armatimonadetes.</title>
        <authorList>
            <person name="Li J."/>
            <person name="Kudo C."/>
            <person name="Tonouchi A."/>
        </authorList>
    </citation>
    <scope>NUCLEOTIDE SEQUENCE [LARGE SCALE GENOMIC DNA]</scope>
    <source>
        <strain evidence="1 2">AX-7</strain>
    </source>
</reference>
<dbReference type="AlphaFoldDB" id="A0A402CSR4"/>
<dbReference type="Pfam" id="PF13490">
    <property type="entry name" value="zf-HC2"/>
    <property type="match status" value="1"/>
</dbReference>
<organism evidence="1 2">
    <name type="scientific">Capsulimonas corticalis</name>
    <dbReference type="NCBI Taxonomy" id="2219043"/>
    <lineage>
        <taxon>Bacteria</taxon>
        <taxon>Bacillati</taxon>
        <taxon>Armatimonadota</taxon>
        <taxon>Armatimonadia</taxon>
        <taxon>Capsulimonadales</taxon>
        <taxon>Capsulimonadaceae</taxon>
        <taxon>Capsulimonas</taxon>
    </lineage>
</organism>
<dbReference type="Gene3D" id="1.10.10.1320">
    <property type="entry name" value="Anti-sigma factor, zinc-finger domain"/>
    <property type="match status" value="1"/>
</dbReference>
<evidence type="ECO:0000313" key="2">
    <source>
        <dbReference type="Proteomes" id="UP000287394"/>
    </source>
</evidence>
<dbReference type="EMBL" id="AP025739">
    <property type="protein sequence ID" value="BDI30999.1"/>
    <property type="molecule type" value="Genomic_DNA"/>
</dbReference>
<evidence type="ECO:0000313" key="1">
    <source>
        <dbReference type="EMBL" id="BDI30999.1"/>
    </source>
</evidence>
<protein>
    <submittedName>
        <fullName evidence="1">Uncharacterized protein</fullName>
    </submittedName>
</protein>
<dbReference type="InterPro" id="IPR027383">
    <property type="entry name" value="Znf_put"/>
</dbReference>
<dbReference type="Proteomes" id="UP000287394">
    <property type="component" value="Chromosome"/>
</dbReference>
<proteinExistence type="predicted"/>
<keyword evidence="2" id="KW-1185">Reference proteome</keyword>
<sequence>MDCETIRPKLMALLDGELGDDPRRACESHLERCAVCAQTLAEFQAIRDAPPAPSETFDVWEAVQAQIEPEMLTQALLAEMRLMREEMRSLSAEVSELRLALKQAPPSPARSTALDLPYVRKSTRSPFHLV</sequence>
<name>A0A402CSR4_9BACT</name>